<dbReference type="EMBL" id="MCFN01000469">
    <property type="protein sequence ID" value="OXB58422.1"/>
    <property type="molecule type" value="Genomic_DNA"/>
</dbReference>
<evidence type="ECO:0008006" key="4">
    <source>
        <dbReference type="Google" id="ProtNLM"/>
    </source>
</evidence>
<evidence type="ECO:0000313" key="3">
    <source>
        <dbReference type="Proteomes" id="UP000198323"/>
    </source>
</evidence>
<comment type="caution">
    <text evidence="2">The sequence shown here is derived from an EMBL/GenBank/DDBJ whole genome shotgun (WGS) entry which is preliminary data.</text>
</comment>
<keyword evidence="1" id="KW-0472">Membrane</keyword>
<dbReference type="AlphaFoldDB" id="A0A226MT42"/>
<dbReference type="Gene3D" id="3.40.50.300">
    <property type="entry name" value="P-loop containing nucleotide triphosphate hydrolases"/>
    <property type="match status" value="1"/>
</dbReference>
<dbReference type="PANTHER" id="PTHR19229">
    <property type="entry name" value="ATP-BINDING CASSETTE TRANSPORTER SUBFAMILY A ABCA"/>
    <property type="match status" value="1"/>
</dbReference>
<reference evidence="2 3" key="1">
    <citation type="submission" date="2016-07" db="EMBL/GenBank/DDBJ databases">
        <title>Disparate Historic Effective Population Sizes Predicted by Modern Levels of Genome Diversity for the Scaled Quail (Callipepla squamata) and the Northern Bobwhite (Colinus virginianus): Inferences from First and Second Generation Draft Genome Assemblies for Sympatric New World Quail.</title>
        <authorList>
            <person name="Oldeschulte D.L."/>
            <person name="Halley Y.A."/>
            <person name="Bhattarai E.K."/>
            <person name="Brashear W.A."/>
            <person name="Hill J."/>
            <person name="Metz R.P."/>
            <person name="Johnson C.D."/>
            <person name="Rollins D."/>
            <person name="Peterson M.J."/>
            <person name="Bickhart D.M."/>
            <person name="Decker J.E."/>
            <person name="Seabury C.M."/>
        </authorList>
    </citation>
    <scope>NUCLEOTIDE SEQUENCE [LARGE SCALE GENOMIC DNA]</scope>
    <source>
        <strain evidence="2 3">Texas</strain>
        <tissue evidence="2">Leg muscle</tissue>
    </source>
</reference>
<organism evidence="2 3">
    <name type="scientific">Callipepla squamata</name>
    <name type="common">Scaled quail</name>
    <dbReference type="NCBI Taxonomy" id="9009"/>
    <lineage>
        <taxon>Eukaryota</taxon>
        <taxon>Metazoa</taxon>
        <taxon>Chordata</taxon>
        <taxon>Craniata</taxon>
        <taxon>Vertebrata</taxon>
        <taxon>Euteleostomi</taxon>
        <taxon>Archelosauria</taxon>
        <taxon>Archosauria</taxon>
        <taxon>Dinosauria</taxon>
        <taxon>Saurischia</taxon>
        <taxon>Theropoda</taxon>
        <taxon>Coelurosauria</taxon>
        <taxon>Aves</taxon>
        <taxon>Neognathae</taxon>
        <taxon>Galloanserae</taxon>
        <taxon>Galliformes</taxon>
        <taxon>Odontophoridae</taxon>
        <taxon>Callipepla</taxon>
    </lineage>
</organism>
<dbReference type="PANTHER" id="PTHR19229:SF113">
    <property type="entry name" value="ATP-BINDING CASSETTE SUB-FAMILY A MEMBER 13"/>
    <property type="match status" value="1"/>
</dbReference>
<evidence type="ECO:0000313" key="2">
    <source>
        <dbReference type="EMBL" id="OXB58422.1"/>
    </source>
</evidence>
<accession>A0A226MT42</accession>
<dbReference type="GO" id="GO:0016020">
    <property type="term" value="C:membrane"/>
    <property type="evidence" value="ECO:0007669"/>
    <property type="project" value="InterPro"/>
</dbReference>
<dbReference type="SUPFAM" id="SSF52540">
    <property type="entry name" value="P-loop containing nucleoside triphosphate hydrolases"/>
    <property type="match status" value="1"/>
</dbReference>
<dbReference type="OrthoDB" id="10255969at2759"/>
<keyword evidence="3" id="KW-1185">Reference proteome</keyword>
<dbReference type="GO" id="GO:0140359">
    <property type="term" value="F:ABC-type transporter activity"/>
    <property type="evidence" value="ECO:0007669"/>
    <property type="project" value="InterPro"/>
</dbReference>
<gene>
    <name evidence="2" type="ORF">ASZ78_007097</name>
</gene>
<dbReference type="InterPro" id="IPR027417">
    <property type="entry name" value="P-loop_NTPase"/>
</dbReference>
<dbReference type="GO" id="GO:0005319">
    <property type="term" value="F:lipid transporter activity"/>
    <property type="evidence" value="ECO:0007669"/>
    <property type="project" value="TreeGrafter"/>
</dbReference>
<proteinExistence type="predicted"/>
<dbReference type="InterPro" id="IPR026082">
    <property type="entry name" value="ABCA"/>
</dbReference>
<feature type="transmembrane region" description="Helical" evidence="1">
    <location>
        <begin position="166"/>
        <end position="186"/>
    </location>
</feature>
<keyword evidence="1" id="KW-0812">Transmembrane</keyword>
<protein>
    <recommendedName>
        <fullName evidence="4">ABC transporter domain-containing protein</fullName>
    </recommendedName>
</protein>
<dbReference type="Proteomes" id="UP000198323">
    <property type="component" value="Unassembled WGS sequence"/>
</dbReference>
<feature type="non-terminal residue" evidence="2">
    <location>
        <position position="411"/>
    </location>
</feature>
<keyword evidence="1" id="KW-1133">Transmembrane helix</keyword>
<sequence>MMAKTLNSSASRQIDLLSQLIVNISSCVLLDRFQPFESVDKLEEKAHELMQQNNFLASKYCIIFNTSKNKTPDSSNRLTQHVSYTIRTSVLYSMRTDLIKNPAWKSHPQKLPSDGFKYNHIFIPLQDMIERAIISAQTGLDVSEPAIQVQAMPYPCHTSDLFLNNIGFFFPLMMMLTWMVSVASMVRKLVYERQIHLEECLLSTTAFGQGVFFITFFEGQEIGKLSSLKKKKILSKRKKIREHLLLYGSLKAPGWTNKQLNQQVSGCTNLSDAGCTLIFTTHHLDEAEVLSDRIAILQQGQLRCYGSPSYLRETYGQGHSLTLIKKPSVFEIQDPKHVFRVTSLVQSHIPEAFLKENNGTELTYVIPERADKTSFKGLFQALDQSLHHLHVTGYGISDTTLEEVLLVFFVM</sequence>
<dbReference type="STRING" id="9009.A0A226MT42"/>
<evidence type="ECO:0000256" key="1">
    <source>
        <dbReference type="SAM" id="Phobius"/>
    </source>
</evidence>
<name>A0A226MT42_CALSU</name>